<protein>
    <submittedName>
        <fullName evidence="1">Uncharacterized protein</fullName>
    </submittedName>
</protein>
<dbReference type="Proteomes" id="UP000706151">
    <property type="component" value="Unassembled WGS sequence"/>
</dbReference>
<reference evidence="1 2" key="1">
    <citation type="submission" date="2020-10" db="EMBL/GenBank/DDBJ databases">
        <title>Connecting structure to function with the recovery of over 1000 high-quality activated sludge metagenome-assembled genomes encoding full-length rRNA genes using long-read sequencing.</title>
        <authorList>
            <person name="Singleton C.M."/>
            <person name="Petriglieri F."/>
            <person name="Kristensen J.M."/>
            <person name="Kirkegaard R.H."/>
            <person name="Michaelsen T.Y."/>
            <person name="Andersen M.H."/>
            <person name="Karst S.M."/>
            <person name="Dueholm M.S."/>
            <person name="Nielsen P.H."/>
            <person name="Albertsen M."/>
        </authorList>
    </citation>
    <scope>NUCLEOTIDE SEQUENCE [LARGE SCALE GENOMIC DNA]</scope>
    <source>
        <strain evidence="1">Fred_18-Q3-R57-64_BAT3C.720</strain>
    </source>
</reference>
<evidence type="ECO:0000313" key="2">
    <source>
        <dbReference type="Proteomes" id="UP000706151"/>
    </source>
</evidence>
<gene>
    <name evidence="1" type="ORF">IPK02_18165</name>
</gene>
<dbReference type="AlphaFoldDB" id="A0A935W673"/>
<comment type="caution">
    <text evidence="1">The sequence shown here is derived from an EMBL/GenBank/DDBJ whole genome shotgun (WGS) entry which is preliminary data.</text>
</comment>
<evidence type="ECO:0000313" key="1">
    <source>
        <dbReference type="EMBL" id="MBK7955708.1"/>
    </source>
</evidence>
<accession>A0A935W673</accession>
<organism evidence="1 2">
    <name type="scientific">Candidatus Accumulibacter affinis</name>
    <dbReference type="NCBI Taxonomy" id="2954384"/>
    <lineage>
        <taxon>Bacteria</taxon>
        <taxon>Pseudomonadati</taxon>
        <taxon>Pseudomonadota</taxon>
        <taxon>Betaproteobacteria</taxon>
        <taxon>Candidatus Accumulibacter</taxon>
    </lineage>
</organism>
<dbReference type="EMBL" id="JADJOT010000011">
    <property type="protein sequence ID" value="MBK7955708.1"/>
    <property type="molecule type" value="Genomic_DNA"/>
</dbReference>
<name>A0A935W673_9PROT</name>
<proteinExistence type="predicted"/>
<sequence length="119" mass="13238">MAKAKKLAFAVVALVAIGISWISNETLYGAINPVGYWKAELANTAEKDCSTFKELLARSAEEARVVGNKYQMGIATAFEVKESVESLKLFNDMHFSCATSAEKRRTEVRKRLTQLGKKY</sequence>